<dbReference type="PANTHER" id="PTHR43229">
    <property type="entry name" value="NODULATION PROTEIN J"/>
    <property type="match status" value="1"/>
</dbReference>
<dbReference type="GO" id="GO:0043190">
    <property type="term" value="C:ATP-binding cassette (ABC) transporter complex"/>
    <property type="evidence" value="ECO:0007669"/>
    <property type="project" value="InterPro"/>
</dbReference>
<feature type="domain" description="ABC transmembrane type-2" evidence="7">
    <location>
        <begin position="39"/>
        <end position="264"/>
    </location>
</feature>
<evidence type="ECO:0000256" key="2">
    <source>
        <dbReference type="ARBA" id="ARBA00022692"/>
    </source>
</evidence>
<accession>A0A917BM83</accession>
<feature type="transmembrane region" description="Helical" evidence="6">
    <location>
        <begin position="121"/>
        <end position="148"/>
    </location>
</feature>
<evidence type="ECO:0000256" key="3">
    <source>
        <dbReference type="ARBA" id="ARBA00022989"/>
    </source>
</evidence>
<keyword evidence="3 6" id="KW-1133">Transmembrane helix</keyword>
<evidence type="ECO:0000259" key="7">
    <source>
        <dbReference type="PROSITE" id="PS51012"/>
    </source>
</evidence>
<evidence type="ECO:0000313" key="9">
    <source>
        <dbReference type="Proteomes" id="UP000605670"/>
    </source>
</evidence>
<sequence length="265" mass="27101">MPTRDQHGSAPPHPGPASATVRVLAQARFEAVGLLRHGEQLLVSMVLPLLALVGLSMVSYPDLTVGPWADARRIDVLTPGVLALVVMSTAFTGQAILLAFERRWGVLRLLGTTPLGRGGLLLAKAISVVLVLVAQLAVVCAVGVALGWRPEPIGLLPAVLAVVLGAGAFASLAACLGGALRAEAVLALANLVWVLLTAVGGVLLPAHALPAPLGTVVSVLPSAALGDAMRGALVDGTVVWTAFAVLLAWALGAALVARRLLRWSD</sequence>
<dbReference type="Proteomes" id="UP000605670">
    <property type="component" value="Unassembled WGS sequence"/>
</dbReference>
<keyword evidence="9" id="KW-1185">Reference proteome</keyword>
<evidence type="ECO:0000256" key="1">
    <source>
        <dbReference type="ARBA" id="ARBA00004141"/>
    </source>
</evidence>
<proteinExistence type="predicted"/>
<dbReference type="AlphaFoldDB" id="A0A917BM83"/>
<comment type="caution">
    <text evidence="8">The sequence shown here is derived from an EMBL/GenBank/DDBJ whole genome shotgun (WGS) entry which is preliminary data.</text>
</comment>
<dbReference type="PROSITE" id="PS51012">
    <property type="entry name" value="ABC_TM2"/>
    <property type="match status" value="1"/>
</dbReference>
<reference evidence="8" key="2">
    <citation type="submission" date="2020-09" db="EMBL/GenBank/DDBJ databases">
        <authorList>
            <person name="Sun Q."/>
            <person name="Zhou Y."/>
        </authorList>
    </citation>
    <scope>NUCLEOTIDE SEQUENCE</scope>
    <source>
        <strain evidence="8">CGMCC 1.12160</strain>
    </source>
</reference>
<dbReference type="PANTHER" id="PTHR43229:SF2">
    <property type="entry name" value="NODULATION PROTEIN J"/>
    <property type="match status" value="1"/>
</dbReference>
<dbReference type="InterPro" id="IPR013525">
    <property type="entry name" value="ABC2_TM"/>
</dbReference>
<feature type="transmembrane region" description="Helical" evidence="6">
    <location>
        <begin position="184"/>
        <end position="204"/>
    </location>
</feature>
<feature type="transmembrane region" description="Helical" evidence="6">
    <location>
        <begin position="41"/>
        <end position="60"/>
    </location>
</feature>
<dbReference type="Pfam" id="PF12698">
    <property type="entry name" value="ABC2_membrane_3"/>
    <property type="match status" value="1"/>
</dbReference>
<feature type="transmembrane region" description="Helical" evidence="6">
    <location>
        <begin position="238"/>
        <end position="257"/>
    </location>
</feature>
<evidence type="ECO:0000313" key="8">
    <source>
        <dbReference type="EMBL" id="GGF48008.1"/>
    </source>
</evidence>
<dbReference type="PIRSF" id="PIRSF006648">
    <property type="entry name" value="DrrB"/>
    <property type="match status" value="1"/>
</dbReference>
<organism evidence="8 9">
    <name type="scientific">Ornithinimicrobium tianjinense</name>
    <dbReference type="NCBI Taxonomy" id="1195761"/>
    <lineage>
        <taxon>Bacteria</taxon>
        <taxon>Bacillati</taxon>
        <taxon>Actinomycetota</taxon>
        <taxon>Actinomycetes</taxon>
        <taxon>Micrococcales</taxon>
        <taxon>Ornithinimicrobiaceae</taxon>
        <taxon>Ornithinimicrobium</taxon>
    </lineage>
</organism>
<dbReference type="InterPro" id="IPR000412">
    <property type="entry name" value="ABC_2_transport"/>
</dbReference>
<comment type="subcellular location">
    <subcellularLocation>
        <location evidence="1">Membrane</location>
        <topology evidence="1">Multi-pass membrane protein</topology>
    </subcellularLocation>
</comment>
<dbReference type="InterPro" id="IPR051784">
    <property type="entry name" value="Nod_factor_ABC_transporter"/>
</dbReference>
<dbReference type="GO" id="GO:0046677">
    <property type="term" value="P:response to antibiotic"/>
    <property type="evidence" value="ECO:0007669"/>
    <property type="project" value="UniProtKB-KW"/>
</dbReference>
<keyword evidence="2 6" id="KW-0812">Transmembrane</keyword>
<evidence type="ECO:0000256" key="5">
    <source>
        <dbReference type="ARBA" id="ARBA00023251"/>
    </source>
</evidence>
<name>A0A917BM83_9MICO</name>
<gene>
    <name evidence="8" type="ORF">GCM10011366_14740</name>
</gene>
<reference evidence="8" key="1">
    <citation type="journal article" date="2014" name="Int. J. Syst. Evol. Microbiol.">
        <title>Complete genome sequence of Corynebacterium casei LMG S-19264T (=DSM 44701T), isolated from a smear-ripened cheese.</title>
        <authorList>
            <consortium name="US DOE Joint Genome Institute (JGI-PGF)"/>
            <person name="Walter F."/>
            <person name="Albersmeier A."/>
            <person name="Kalinowski J."/>
            <person name="Ruckert C."/>
        </authorList>
    </citation>
    <scope>NUCLEOTIDE SEQUENCE</scope>
    <source>
        <strain evidence="8">CGMCC 1.12160</strain>
    </source>
</reference>
<keyword evidence="4 6" id="KW-0472">Membrane</keyword>
<dbReference type="EMBL" id="BMEM01000001">
    <property type="protein sequence ID" value="GGF48008.1"/>
    <property type="molecule type" value="Genomic_DNA"/>
</dbReference>
<keyword evidence="5" id="KW-0046">Antibiotic resistance</keyword>
<protein>
    <submittedName>
        <fullName evidence="8">ABC transporter</fullName>
    </submittedName>
</protein>
<evidence type="ECO:0000256" key="4">
    <source>
        <dbReference type="ARBA" id="ARBA00023136"/>
    </source>
</evidence>
<dbReference type="InterPro" id="IPR047817">
    <property type="entry name" value="ABC2_TM_bact-type"/>
</dbReference>
<feature type="transmembrane region" description="Helical" evidence="6">
    <location>
        <begin position="154"/>
        <end position="177"/>
    </location>
</feature>
<evidence type="ECO:0000256" key="6">
    <source>
        <dbReference type="SAM" id="Phobius"/>
    </source>
</evidence>
<feature type="transmembrane region" description="Helical" evidence="6">
    <location>
        <begin position="80"/>
        <end position="100"/>
    </location>
</feature>
<dbReference type="GO" id="GO:0140359">
    <property type="term" value="F:ABC-type transporter activity"/>
    <property type="evidence" value="ECO:0007669"/>
    <property type="project" value="InterPro"/>
</dbReference>